<evidence type="ECO:0000313" key="2">
    <source>
        <dbReference type="Proteomes" id="UP000327085"/>
    </source>
</evidence>
<organism evidence="1 2">
    <name type="scientific">Prunus dulcis</name>
    <name type="common">Almond</name>
    <name type="synonym">Amygdalus dulcis</name>
    <dbReference type="NCBI Taxonomy" id="3755"/>
    <lineage>
        <taxon>Eukaryota</taxon>
        <taxon>Viridiplantae</taxon>
        <taxon>Streptophyta</taxon>
        <taxon>Embryophyta</taxon>
        <taxon>Tracheophyta</taxon>
        <taxon>Spermatophyta</taxon>
        <taxon>Magnoliopsida</taxon>
        <taxon>eudicotyledons</taxon>
        <taxon>Gunneridae</taxon>
        <taxon>Pentapetalae</taxon>
        <taxon>rosids</taxon>
        <taxon>fabids</taxon>
        <taxon>Rosales</taxon>
        <taxon>Rosaceae</taxon>
        <taxon>Amygdaloideae</taxon>
        <taxon>Amygdaleae</taxon>
        <taxon>Prunus</taxon>
    </lineage>
</organism>
<feature type="non-terminal residue" evidence="1">
    <location>
        <position position="115"/>
    </location>
</feature>
<proteinExistence type="predicted"/>
<reference evidence="2" key="1">
    <citation type="journal article" date="2020" name="Plant J.">
        <title>Transposons played a major role in the diversification between the closely related almond and peach genomes: results from the almond genome sequence.</title>
        <authorList>
            <person name="Alioto T."/>
            <person name="Alexiou K.G."/>
            <person name="Bardil A."/>
            <person name="Barteri F."/>
            <person name="Castanera R."/>
            <person name="Cruz F."/>
            <person name="Dhingra A."/>
            <person name="Duval H."/>
            <person name="Fernandez I Marti A."/>
            <person name="Frias L."/>
            <person name="Galan B."/>
            <person name="Garcia J.L."/>
            <person name="Howad W."/>
            <person name="Gomez-Garrido J."/>
            <person name="Gut M."/>
            <person name="Julca I."/>
            <person name="Morata J."/>
            <person name="Puigdomenech P."/>
            <person name="Ribeca P."/>
            <person name="Rubio Cabetas M.J."/>
            <person name="Vlasova A."/>
            <person name="Wirthensohn M."/>
            <person name="Garcia-Mas J."/>
            <person name="Gabaldon T."/>
            <person name="Casacuberta J.M."/>
            <person name="Arus P."/>
        </authorList>
    </citation>
    <scope>NUCLEOTIDE SEQUENCE [LARGE SCALE GENOMIC DNA]</scope>
    <source>
        <strain evidence="2">cv. Texas</strain>
    </source>
</reference>
<gene>
    <name evidence="1" type="ORF">ALMOND_2B014808</name>
</gene>
<dbReference type="Proteomes" id="UP000327085">
    <property type="component" value="Chromosome 6"/>
</dbReference>
<dbReference type="AlphaFoldDB" id="A0A5E4FTZ4"/>
<sequence>LMVYVQNHTRPEGCVAEQYIAKYTVEFCTRNLSNVSTVGVPSKQKMGLSKPLSGCTMNLVDRDLLNQAHLYVLENMEEVQSELNGKENNDVSENLSWLEAGPSMAVPSYKSYLIN</sequence>
<evidence type="ECO:0000313" key="1">
    <source>
        <dbReference type="EMBL" id="VVA30991.1"/>
    </source>
</evidence>
<dbReference type="Gramene" id="VVA30991">
    <property type="protein sequence ID" value="VVA30991"/>
    <property type="gene ID" value="Prudul26B014808"/>
</dbReference>
<feature type="non-terminal residue" evidence="1">
    <location>
        <position position="1"/>
    </location>
</feature>
<dbReference type="PANTHER" id="PTHR48258">
    <property type="entry name" value="DUF4218 DOMAIN-CONTAINING PROTEIN-RELATED"/>
    <property type="match status" value="1"/>
</dbReference>
<name>A0A5E4FTZ4_PRUDU</name>
<dbReference type="InParanoid" id="A0A5E4FTZ4"/>
<protein>
    <submittedName>
        <fullName evidence="1">PREDICTED: transposon</fullName>
    </submittedName>
</protein>
<accession>A0A5E4FTZ4</accession>
<dbReference type="EMBL" id="CABIKO010000204">
    <property type="protein sequence ID" value="VVA30991.1"/>
    <property type="molecule type" value="Genomic_DNA"/>
</dbReference>